<accession>A0AA89BSU7</accession>
<gene>
    <name evidence="1" type="ORF">FSP39_006624</name>
</gene>
<evidence type="ECO:0000313" key="1">
    <source>
        <dbReference type="EMBL" id="KAK3089799.1"/>
    </source>
</evidence>
<reference evidence="1" key="1">
    <citation type="submission" date="2019-08" db="EMBL/GenBank/DDBJ databases">
        <title>The improved chromosome-level genome for the pearl oyster Pinctada fucata martensii using PacBio sequencing and Hi-C.</title>
        <authorList>
            <person name="Zheng Z."/>
        </authorList>
    </citation>
    <scope>NUCLEOTIDE SEQUENCE</scope>
    <source>
        <strain evidence="1">ZZ-2019</strain>
        <tissue evidence="1">Adductor muscle</tissue>
    </source>
</reference>
<feature type="non-terminal residue" evidence="1">
    <location>
        <position position="45"/>
    </location>
</feature>
<evidence type="ECO:0000313" key="2">
    <source>
        <dbReference type="Proteomes" id="UP001186944"/>
    </source>
</evidence>
<organism evidence="1 2">
    <name type="scientific">Pinctada imbricata</name>
    <name type="common">Atlantic pearl-oyster</name>
    <name type="synonym">Pinctada martensii</name>
    <dbReference type="NCBI Taxonomy" id="66713"/>
    <lineage>
        <taxon>Eukaryota</taxon>
        <taxon>Metazoa</taxon>
        <taxon>Spiralia</taxon>
        <taxon>Lophotrochozoa</taxon>
        <taxon>Mollusca</taxon>
        <taxon>Bivalvia</taxon>
        <taxon>Autobranchia</taxon>
        <taxon>Pteriomorphia</taxon>
        <taxon>Pterioida</taxon>
        <taxon>Pterioidea</taxon>
        <taxon>Pteriidae</taxon>
        <taxon>Pinctada</taxon>
    </lineage>
</organism>
<dbReference type="EMBL" id="VSWD01000010">
    <property type="protein sequence ID" value="KAK3089799.1"/>
    <property type="molecule type" value="Genomic_DNA"/>
</dbReference>
<keyword evidence="2" id="KW-1185">Reference proteome</keyword>
<dbReference type="Proteomes" id="UP001186944">
    <property type="component" value="Unassembled WGS sequence"/>
</dbReference>
<proteinExistence type="predicted"/>
<protein>
    <submittedName>
        <fullName evidence="1">Uncharacterized protein</fullName>
    </submittedName>
</protein>
<sequence length="45" mass="5253">ICQKDYAGKRCEYLDPNIIFQSEYISIAVSKFSFILIIKISLQPR</sequence>
<dbReference type="AlphaFoldDB" id="A0AA89BSU7"/>
<name>A0AA89BSU7_PINIB</name>
<comment type="caution">
    <text evidence="1">The sequence shown here is derived from an EMBL/GenBank/DDBJ whole genome shotgun (WGS) entry which is preliminary data.</text>
</comment>